<feature type="domain" description="Histidine kinase" evidence="4">
    <location>
        <begin position="182"/>
        <end position="397"/>
    </location>
</feature>
<evidence type="ECO:0000256" key="3">
    <source>
        <dbReference type="ARBA" id="ARBA00022553"/>
    </source>
</evidence>
<comment type="catalytic activity">
    <reaction evidence="1">
        <text>ATP + protein L-histidine = ADP + protein N-phospho-L-histidine.</text>
        <dbReference type="EC" id="2.7.13.3"/>
    </reaction>
</comment>
<dbReference type="OrthoDB" id="9795133at2"/>
<protein>
    <recommendedName>
        <fullName evidence="2">histidine kinase</fullName>
        <ecNumber evidence="2">2.7.13.3</ecNumber>
    </recommendedName>
</protein>
<evidence type="ECO:0000256" key="2">
    <source>
        <dbReference type="ARBA" id="ARBA00012438"/>
    </source>
</evidence>
<dbReference type="EC" id="2.7.13.3" evidence="2"/>
<dbReference type="Proteomes" id="UP000186684">
    <property type="component" value="Unassembled WGS sequence"/>
</dbReference>
<dbReference type="InterPro" id="IPR003661">
    <property type="entry name" value="HisK_dim/P_dom"/>
</dbReference>
<dbReference type="SUPFAM" id="SSF55781">
    <property type="entry name" value="GAF domain-like"/>
    <property type="match status" value="1"/>
</dbReference>
<dbReference type="InterPro" id="IPR003594">
    <property type="entry name" value="HATPase_dom"/>
</dbReference>
<keyword evidence="6" id="KW-1185">Reference proteome</keyword>
<gene>
    <name evidence="5" type="ORF">SAMN05421759_104267</name>
</gene>
<dbReference type="SUPFAM" id="SSF47384">
    <property type="entry name" value="Homodimeric domain of signal transducing histidine kinase"/>
    <property type="match status" value="1"/>
</dbReference>
<organism evidence="5 6">
    <name type="scientific">Roseivivax lentus</name>
    <dbReference type="NCBI Taxonomy" id="633194"/>
    <lineage>
        <taxon>Bacteria</taxon>
        <taxon>Pseudomonadati</taxon>
        <taxon>Pseudomonadota</taxon>
        <taxon>Alphaproteobacteria</taxon>
        <taxon>Rhodobacterales</taxon>
        <taxon>Roseobacteraceae</taxon>
        <taxon>Roseivivax</taxon>
    </lineage>
</organism>
<dbReference type="PANTHER" id="PTHR43102:SF2">
    <property type="entry name" value="GAF DOMAIN-CONTAINING PROTEIN"/>
    <property type="match status" value="1"/>
</dbReference>
<sequence length="410" mass="44133">MRSYPIPFNEQERLAALRAVPGLTPGNDPVFDAICEAVRVLFDCPLAHISVIEGEEQWYKSVVGMDLPTMPKAQSFCTYAIMSDNVMVVPDMTKDPRFRNHPMVVPGSPGARFYAGAPLVLSSGYRFGSLCALDLKPHEMPDEAQLATLRALGRAVVAALEAAPLAKAPQEPDISQAGFFNLISHELRTPLTVALGSLRMLHARIDGPLEARLADAAIRASENLAKLIDAVITFSDAQTGELRLNDRPVALRALVEDVVAMHVPTAEGADRRISLGHLGYDGPVQADPDQLKLALAALSLNAIVHGGSDMVLETAQDAEGNLEIIVRDNGTLAPEVDLAELYKPFVVGTAIDRRDARGGLGLGLPLTRKLVELHGGAFEIDADATHTVARIRLPHWRLEAARQQGVIAAE</sequence>
<dbReference type="PANTHER" id="PTHR43102">
    <property type="entry name" value="SLR1143 PROTEIN"/>
    <property type="match status" value="1"/>
</dbReference>
<name>A0A1N7MF40_9RHOB</name>
<keyword evidence="5" id="KW-0808">Transferase</keyword>
<evidence type="ECO:0000256" key="1">
    <source>
        <dbReference type="ARBA" id="ARBA00000085"/>
    </source>
</evidence>
<dbReference type="EMBL" id="FTOQ01000004">
    <property type="protein sequence ID" value="SIS84713.1"/>
    <property type="molecule type" value="Genomic_DNA"/>
</dbReference>
<dbReference type="PRINTS" id="PR00344">
    <property type="entry name" value="BCTRLSENSOR"/>
</dbReference>
<proteinExistence type="predicted"/>
<dbReference type="Gene3D" id="1.10.287.130">
    <property type="match status" value="1"/>
</dbReference>
<dbReference type="Pfam" id="PF00512">
    <property type="entry name" value="HisKA"/>
    <property type="match status" value="1"/>
</dbReference>
<dbReference type="InterPro" id="IPR003018">
    <property type="entry name" value="GAF"/>
</dbReference>
<dbReference type="PROSITE" id="PS50109">
    <property type="entry name" value="HIS_KIN"/>
    <property type="match status" value="1"/>
</dbReference>
<dbReference type="STRING" id="633194.SAMN05421759_104267"/>
<dbReference type="Pfam" id="PF02518">
    <property type="entry name" value="HATPase_c"/>
    <property type="match status" value="1"/>
</dbReference>
<dbReference type="InterPro" id="IPR005467">
    <property type="entry name" value="His_kinase_dom"/>
</dbReference>
<dbReference type="InterPro" id="IPR004358">
    <property type="entry name" value="Sig_transdc_His_kin-like_C"/>
</dbReference>
<evidence type="ECO:0000313" key="6">
    <source>
        <dbReference type="Proteomes" id="UP000186684"/>
    </source>
</evidence>
<dbReference type="GO" id="GO:0000155">
    <property type="term" value="F:phosphorelay sensor kinase activity"/>
    <property type="evidence" value="ECO:0007669"/>
    <property type="project" value="InterPro"/>
</dbReference>
<dbReference type="Gene3D" id="3.30.450.40">
    <property type="match status" value="1"/>
</dbReference>
<dbReference type="AlphaFoldDB" id="A0A1N7MF40"/>
<keyword evidence="5" id="KW-0418">Kinase</keyword>
<keyword evidence="3" id="KW-0597">Phosphoprotein</keyword>
<reference evidence="6" key="1">
    <citation type="submission" date="2017-01" db="EMBL/GenBank/DDBJ databases">
        <authorList>
            <person name="Varghese N."/>
            <person name="Submissions S."/>
        </authorList>
    </citation>
    <scope>NUCLEOTIDE SEQUENCE [LARGE SCALE GENOMIC DNA]</scope>
    <source>
        <strain evidence="6">DSM 29430</strain>
    </source>
</reference>
<dbReference type="Pfam" id="PF01590">
    <property type="entry name" value="GAF"/>
    <property type="match status" value="1"/>
</dbReference>
<dbReference type="CDD" id="cd00082">
    <property type="entry name" value="HisKA"/>
    <property type="match status" value="1"/>
</dbReference>
<dbReference type="InterPro" id="IPR029016">
    <property type="entry name" value="GAF-like_dom_sf"/>
</dbReference>
<dbReference type="Gene3D" id="3.30.565.10">
    <property type="entry name" value="Histidine kinase-like ATPase, C-terminal domain"/>
    <property type="match status" value="1"/>
</dbReference>
<evidence type="ECO:0000313" key="5">
    <source>
        <dbReference type="EMBL" id="SIS84713.1"/>
    </source>
</evidence>
<dbReference type="InterPro" id="IPR036890">
    <property type="entry name" value="HATPase_C_sf"/>
</dbReference>
<dbReference type="SUPFAM" id="SSF55874">
    <property type="entry name" value="ATPase domain of HSP90 chaperone/DNA topoisomerase II/histidine kinase"/>
    <property type="match status" value="1"/>
</dbReference>
<accession>A0A1N7MF40</accession>
<dbReference type="RefSeq" id="WP_076447742.1">
    <property type="nucleotide sequence ID" value="NZ_FTOQ01000004.1"/>
</dbReference>
<dbReference type="SMART" id="SM00387">
    <property type="entry name" value="HATPase_c"/>
    <property type="match status" value="1"/>
</dbReference>
<evidence type="ECO:0000259" key="4">
    <source>
        <dbReference type="PROSITE" id="PS50109"/>
    </source>
</evidence>
<dbReference type="InterPro" id="IPR036097">
    <property type="entry name" value="HisK_dim/P_sf"/>
</dbReference>
<dbReference type="SMART" id="SM00388">
    <property type="entry name" value="HisKA"/>
    <property type="match status" value="1"/>
</dbReference>